<protein>
    <submittedName>
        <fullName evidence="3">Uncharacterized protein LOC113147373</fullName>
    </submittedName>
</protein>
<feature type="region of interest" description="Disordered" evidence="1">
    <location>
        <begin position="63"/>
        <end position="100"/>
    </location>
</feature>
<gene>
    <name evidence="3" type="primary">LOC113147373</name>
</gene>
<evidence type="ECO:0000313" key="3">
    <source>
        <dbReference type="RefSeq" id="XP_026193514.1"/>
    </source>
</evidence>
<evidence type="ECO:0000256" key="1">
    <source>
        <dbReference type="SAM" id="MobiDB-lite"/>
    </source>
</evidence>
<accession>A0A6P6S147</accession>
<feature type="compositionally biased region" description="Basic and acidic residues" evidence="1">
    <location>
        <begin position="67"/>
        <end position="79"/>
    </location>
</feature>
<dbReference type="Proteomes" id="UP000515125">
    <property type="component" value="Unplaced"/>
</dbReference>
<dbReference type="RefSeq" id="XP_026193514.1">
    <property type="nucleotide sequence ID" value="XM_026337729.1"/>
</dbReference>
<name>A0A6P6S147_9EIME</name>
<proteinExistence type="predicted"/>
<dbReference type="AlphaFoldDB" id="A0A6P6S147"/>
<evidence type="ECO:0000313" key="2">
    <source>
        <dbReference type="Proteomes" id="UP000515125"/>
    </source>
</evidence>
<organism evidence="2 3">
    <name type="scientific">Cyclospora cayetanensis</name>
    <dbReference type="NCBI Taxonomy" id="88456"/>
    <lineage>
        <taxon>Eukaryota</taxon>
        <taxon>Sar</taxon>
        <taxon>Alveolata</taxon>
        <taxon>Apicomplexa</taxon>
        <taxon>Conoidasida</taxon>
        <taxon>Coccidia</taxon>
        <taxon>Eucoccidiorida</taxon>
        <taxon>Eimeriorina</taxon>
        <taxon>Eimeriidae</taxon>
        <taxon>Cyclospora</taxon>
    </lineage>
</organism>
<reference evidence="3" key="1">
    <citation type="submission" date="2025-08" db="UniProtKB">
        <authorList>
            <consortium name="RefSeq"/>
        </authorList>
    </citation>
    <scope>IDENTIFICATION</scope>
</reference>
<dbReference type="OrthoDB" id="346818at2759"/>
<keyword evidence="2" id="KW-1185">Reference proteome</keyword>
<dbReference type="GeneID" id="113147373"/>
<sequence length="130" mass="14675">MNPFFKLAGLTMEIRELATANPEALKGAGVYAIYAPKPEEEDDPEKKAAAQGVLDIAMGIDSPAADLQRKNEKEAESELHALMSPQNQEDLERTMSPQERMNYDRQRIAQLRHEIRTQRKTVERARALIA</sequence>